<name>A0ABS1CLJ3_9GAMM</name>
<evidence type="ECO:0000256" key="3">
    <source>
        <dbReference type="ARBA" id="ARBA00022475"/>
    </source>
</evidence>
<feature type="domain" description="MrpA C-terminal/MbhD" evidence="8">
    <location>
        <begin position="1"/>
        <end position="45"/>
    </location>
</feature>
<dbReference type="InterPro" id="IPR050616">
    <property type="entry name" value="CPA3_Na-H_Antiporter_A"/>
</dbReference>
<accession>A0ABS1CLJ3</accession>
<dbReference type="PANTHER" id="PTHR43373">
    <property type="entry name" value="NA(+)/H(+) ANTIPORTER SUBUNIT"/>
    <property type="match status" value="1"/>
</dbReference>
<sequence length="160" mass="17094">MLAGIYSLVTAGIFLTLDAVDVAFTEAAVGAGIATMLMLGTLALTGHKQTPPRHSPVLPLMVVTITGVVLLWGTHDMPRFGDPDAPIHRHVAPRYIEESPTEIGLPNMVTSVLASYRGFDTLGEVVVVFTAGVGVLSLLGFRRRRPPRQDSESSKEESDG</sequence>
<feature type="transmembrane region" description="Helical" evidence="7">
    <location>
        <begin position="57"/>
        <end position="74"/>
    </location>
</feature>
<comment type="caution">
    <text evidence="10">The sequence shown here is derived from an EMBL/GenBank/DDBJ whole genome shotgun (WGS) entry which is preliminary data.</text>
</comment>
<evidence type="ECO:0000259" key="9">
    <source>
        <dbReference type="Pfam" id="PF20501"/>
    </source>
</evidence>
<keyword evidence="3" id="KW-1003">Cell membrane</keyword>
<dbReference type="EMBL" id="NRRV01000055">
    <property type="protein sequence ID" value="MBK1632699.1"/>
    <property type="molecule type" value="Genomic_DNA"/>
</dbReference>
<gene>
    <name evidence="10" type="ORF">CKO31_18505</name>
</gene>
<feature type="transmembrane region" description="Helical" evidence="7">
    <location>
        <begin position="121"/>
        <end position="141"/>
    </location>
</feature>
<dbReference type="Proteomes" id="UP000748752">
    <property type="component" value="Unassembled WGS sequence"/>
</dbReference>
<proteinExistence type="predicted"/>
<keyword evidence="5 7" id="KW-1133">Transmembrane helix</keyword>
<evidence type="ECO:0000256" key="1">
    <source>
        <dbReference type="ARBA" id="ARBA00004651"/>
    </source>
</evidence>
<evidence type="ECO:0000313" key="10">
    <source>
        <dbReference type="EMBL" id="MBK1632699.1"/>
    </source>
</evidence>
<feature type="transmembrane region" description="Helical" evidence="7">
    <location>
        <begin position="29"/>
        <end position="45"/>
    </location>
</feature>
<keyword evidence="4 7" id="KW-0812">Transmembrane</keyword>
<feature type="domain" description="MrpA C-terminal/MbhE" evidence="9">
    <location>
        <begin position="86"/>
        <end position="152"/>
    </location>
</feature>
<evidence type="ECO:0000256" key="2">
    <source>
        <dbReference type="ARBA" id="ARBA00022448"/>
    </source>
</evidence>
<keyword evidence="2" id="KW-0813">Transport</keyword>
<evidence type="ECO:0000313" key="11">
    <source>
        <dbReference type="Proteomes" id="UP000748752"/>
    </source>
</evidence>
<comment type="subcellular location">
    <subcellularLocation>
        <location evidence="1">Cell membrane</location>
        <topology evidence="1">Multi-pass membrane protein</topology>
    </subcellularLocation>
</comment>
<keyword evidence="11" id="KW-1185">Reference proteome</keyword>
<dbReference type="InterPro" id="IPR046806">
    <property type="entry name" value="MrpA_C/MbhE"/>
</dbReference>
<organism evidence="10 11">
    <name type="scientific">Thiohalocapsa halophila</name>
    <dbReference type="NCBI Taxonomy" id="69359"/>
    <lineage>
        <taxon>Bacteria</taxon>
        <taxon>Pseudomonadati</taxon>
        <taxon>Pseudomonadota</taxon>
        <taxon>Gammaproteobacteria</taxon>
        <taxon>Chromatiales</taxon>
        <taxon>Chromatiaceae</taxon>
        <taxon>Thiohalocapsa</taxon>
    </lineage>
</organism>
<dbReference type="Pfam" id="PF13244">
    <property type="entry name" value="MbhD"/>
    <property type="match status" value="1"/>
</dbReference>
<evidence type="ECO:0000259" key="8">
    <source>
        <dbReference type="Pfam" id="PF13244"/>
    </source>
</evidence>
<evidence type="ECO:0000256" key="5">
    <source>
        <dbReference type="ARBA" id="ARBA00022989"/>
    </source>
</evidence>
<dbReference type="InterPro" id="IPR025383">
    <property type="entry name" value="MrpA_C/MbhD"/>
</dbReference>
<dbReference type="Pfam" id="PF20501">
    <property type="entry name" value="MbhE"/>
    <property type="match status" value="1"/>
</dbReference>
<evidence type="ECO:0000256" key="6">
    <source>
        <dbReference type="ARBA" id="ARBA00023136"/>
    </source>
</evidence>
<keyword evidence="6 7" id="KW-0472">Membrane</keyword>
<reference evidence="10 11" key="1">
    <citation type="journal article" date="2020" name="Microorganisms">
        <title>Osmotic Adaptation and Compatible Solute Biosynthesis of Phototrophic Bacteria as Revealed from Genome Analyses.</title>
        <authorList>
            <person name="Imhoff J.F."/>
            <person name="Rahn T."/>
            <person name="Kunzel S."/>
            <person name="Keller A."/>
            <person name="Neulinger S.C."/>
        </authorList>
    </citation>
    <scope>NUCLEOTIDE SEQUENCE [LARGE SCALE GENOMIC DNA]</scope>
    <source>
        <strain evidence="10 11">DSM 6210</strain>
    </source>
</reference>
<protein>
    <submittedName>
        <fullName evidence="10">Cation:proton antiporter</fullName>
    </submittedName>
</protein>
<dbReference type="NCBIfam" id="NF009159">
    <property type="entry name" value="PRK12504.1"/>
    <property type="match status" value="1"/>
</dbReference>
<evidence type="ECO:0000256" key="7">
    <source>
        <dbReference type="SAM" id="Phobius"/>
    </source>
</evidence>
<evidence type="ECO:0000256" key="4">
    <source>
        <dbReference type="ARBA" id="ARBA00022692"/>
    </source>
</evidence>
<dbReference type="PANTHER" id="PTHR43373:SF1">
    <property type="entry name" value="NA(+)_H(+) ANTIPORTER SUBUNIT A"/>
    <property type="match status" value="1"/>
</dbReference>